<dbReference type="EMBL" id="QGNW01000407">
    <property type="protein sequence ID" value="RVW72754.1"/>
    <property type="molecule type" value="Genomic_DNA"/>
</dbReference>
<evidence type="ECO:0000313" key="2">
    <source>
        <dbReference type="EMBL" id="RVW72754.1"/>
    </source>
</evidence>
<reference evidence="1 3" key="1">
    <citation type="journal article" date="2018" name="PLoS Genet.">
        <title>Population sequencing reveals clonal diversity and ancestral inbreeding in the grapevine cultivar Chardonnay.</title>
        <authorList>
            <person name="Roach M.J."/>
            <person name="Johnson D.L."/>
            <person name="Bohlmann J."/>
            <person name="van Vuuren H.J."/>
            <person name="Jones S.J."/>
            <person name="Pretorius I.S."/>
            <person name="Schmidt S.A."/>
            <person name="Borneman A.R."/>
        </authorList>
    </citation>
    <scope>NUCLEOTIDE SEQUENCE [LARGE SCALE GENOMIC DNA]</scope>
    <source>
        <strain evidence="3">cv. Chardonnay</strain>
        <strain evidence="1">I10V1</strain>
        <tissue evidence="1">Leaf</tissue>
    </source>
</reference>
<accession>A0A438CUP3</accession>
<evidence type="ECO:0000313" key="1">
    <source>
        <dbReference type="EMBL" id="RVW26912.1"/>
    </source>
</evidence>
<comment type="caution">
    <text evidence="1">The sequence shown here is derived from an EMBL/GenBank/DDBJ whole genome shotgun (WGS) entry which is preliminary data.</text>
</comment>
<organism evidence="1 3">
    <name type="scientific">Vitis vinifera</name>
    <name type="common">Grape</name>
    <dbReference type="NCBI Taxonomy" id="29760"/>
    <lineage>
        <taxon>Eukaryota</taxon>
        <taxon>Viridiplantae</taxon>
        <taxon>Streptophyta</taxon>
        <taxon>Embryophyta</taxon>
        <taxon>Tracheophyta</taxon>
        <taxon>Spermatophyta</taxon>
        <taxon>Magnoliopsida</taxon>
        <taxon>eudicotyledons</taxon>
        <taxon>Gunneridae</taxon>
        <taxon>Pentapetalae</taxon>
        <taxon>rosids</taxon>
        <taxon>Vitales</taxon>
        <taxon>Vitaceae</taxon>
        <taxon>Viteae</taxon>
        <taxon>Vitis</taxon>
    </lineage>
</organism>
<gene>
    <name evidence="2" type="ORF">CK203_057283</name>
    <name evidence="1" type="ORF">CK203_113369</name>
</gene>
<name>A0A438CUP3_VITVI</name>
<sequence length="93" mass="10436">MGDETFGVSAFVTIAPPSLDKANIFSLCFPDETTDYGVVIELADMIDGVIPHDEYRDEMDMLGINQFLDAVQLEPFSPLEFFRVSIIEIVEED</sequence>
<dbReference type="Proteomes" id="UP000288805">
    <property type="component" value="Unassembled WGS sequence"/>
</dbReference>
<protein>
    <submittedName>
        <fullName evidence="1">Uncharacterized protein</fullName>
    </submittedName>
</protein>
<dbReference type="AlphaFoldDB" id="A0A438CUP3"/>
<dbReference type="EMBL" id="QGNW01001975">
    <property type="protein sequence ID" value="RVW26912.1"/>
    <property type="molecule type" value="Genomic_DNA"/>
</dbReference>
<evidence type="ECO:0000313" key="3">
    <source>
        <dbReference type="Proteomes" id="UP000288805"/>
    </source>
</evidence>
<proteinExistence type="predicted"/>